<dbReference type="AlphaFoldDB" id="A0A3G8JIY9"/>
<dbReference type="PANTHER" id="PTHR47585:SF1">
    <property type="entry name" value="DUF1446 DOMAIN-CONTAINING PROTEIN"/>
    <property type="match status" value="1"/>
</dbReference>
<gene>
    <name evidence="2" type="ORF">D7316_01058</name>
</gene>
<dbReference type="InterPro" id="IPR056362">
    <property type="entry name" value="AtuA-like_ferredoxin_dom"/>
</dbReference>
<feature type="domain" description="AtuA-like ferredoxin-fold" evidence="1">
    <location>
        <begin position="102"/>
        <end position="199"/>
    </location>
</feature>
<evidence type="ECO:0000313" key="3">
    <source>
        <dbReference type="Proteomes" id="UP000271469"/>
    </source>
</evidence>
<protein>
    <recommendedName>
        <fullName evidence="1">AtuA-like ferredoxin-fold domain-containing protein</fullName>
    </recommendedName>
</protein>
<dbReference type="KEGG" id="gom:D7316_01058"/>
<dbReference type="Pfam" id="PF23544">
    <property type="entry name" value="AtuA_ferredoxin"/>
    <property type="match status" value="1"/>
</dbReference>
<proteinExistence type="predicted"/>
<accession>A0A3G8JIY9</accession>
<dbReference type="PANTHER" id="PTHR47585">
    <property type="match status" value="1"/>
</dbReference>
<dbReference type="EMBL" id="CP033972">
    <property type="protein sequence ID" value="AZG44472.1"/>
    <property type="molecule type" value="Genomic_DNA"/>
</dbReference>
<name>A0A3G8JIY9_9ACTN</name>
<sequence>MATADSAEVLAQAEMGARLGSLYLQGIPGYFHDGAAGLQSTPRPRIDYWPGLLPMTALDHRVVLDDGRVVRVSPPSSTGTVAQPVHPEPAGAPLPDRVTQLPLGTVAHARSGDKGGNSNVGIWTRDPRVWLWLRRFLTTDEIRRLIPEAKDLDVVRHEFPDLQAVHFVLRGLLGTGGSSNTRVDQVGKAVGEYLRSRQVLIPDDLLSAIDVPTSEEYTL</sequence>
<organism evidence="2 3">
    <name type="scientific">Gordonia insulae</name>
    <dbReference type="NCBI Taxonomy" id="2420509"/>
    <lineage>
        <taxon>Bacteria</taxon>
        <taxon>Bacillati</taxon>
        <taxon>Actinomycetota</taxon>
        <taxon>Actinomycetes</taxon>
        <taxon>Mycobacteriales</taxon>
        <taxon>Gordoniaceae</taxon>
        <taxon>Gordonia</taxon>
    </lineage>
</organism>
<evidence type="ECO:0000313" key="2">
    <source>
        <dbReference type="EMBL" id="AZG44472.1"/>
    </source>
</evidence>
<dbReference type="Proteomes" id="UP000271469">
    <property type="component" value="Chromosome"/>
</dbReference>
<reference evidence="2 3" key="1">
    <citation type="submission" date="2018-11" db="EMBL/GenBank/DDBJ databases">
        <title>Gordonia insulae sp. nov., isolated from an island soil.</title>
        <authorList>
            <person name="Kim Y.S."/>
            <person name="Kim S.B."/>
        </authorList>
    </citation>
    <scope>NUCLEOTIDE SEQUENCE [LARGE SCALE GENOMIC DNA]</scope>
    <source>
        <strain evidence="2 3">MMS17-SY073</strain>
    </source>
</reference>
<keyword evidence="3" id="KW-1185">Reference proteome</keyword>
<dbReference type="RefSeq" id="WP_232016777.1">
    <property type="nucleotide sequence ID" value="NZ_CP033972.1"/>
</dbReference>
<evidence type="ECO:0000259" key="1">
    <source>
        <dbReference type="Pfam" id="PF23544"/>
    </source>
</evidence>